<accession>A0A061STE7</accession>
<dbReference type="EMBL" id="JEMU01000003">
    <property type="protein sequence ID" value="KAJ04147.1"/>
    <property type="molecule type" value="Genomic_DNA"/>
</dbReference>
<dbReference type="STRING" id="83219.PM02_04820"/>
<dbReference type="CDD" id="cd10928">
    <property type="entry name" value="CE4_u4"/>
    <property type="match status" value="1"/>
</dbReference>
<protein>
    <submittedName>
        <fullName evidence="1">Polysaccharide deacetylase</fullName>
    </submittedName>
</protein>
<evidence type="ECO:0000313" key="1">
    <source>
        <dbReference type="EMBL" id="KAJ04147.1"/>
    </source>
</evidence>
<reference evidence="1 2" key="1">
    <citation type="journal article" date="2014" name="Genome Announc.">
        <title>Draft Genome Sequences of Two Isolates of the Roseobacter Group, Sulfitobacter sp. Strains 3SOLIMAR09 and 1FIGIMAR09, from Harbors of Mallorca Island (Mediterranean Sea).</title>
        <authorList>
            <person name="Mas-Llado M."/>
            <person name="Pina-Villalonga J.M."/>
            <person name="Brunet-Galmes I."/>
            <person name="Nogales B."/>
            <person name="Bosch R."/>
        </authorList>
    </citation>
    <scope>NUCLEOTIDE SEQUENCE [LARGE SCALE GENOMIC DNA]</scope>
    <source>
        <strain evidence="1 2">1FIGIMAR09</strain>
    </source>
</reference>
<sequence length="252" mass="27617">MSVDWSPLKAELAIWRREARVLPIWWRDDDAVKDTRALAQLTGLAETYGLPVHLAVIPKFAQASLIEVCRSPWAVAMVHGWAHQNHAPEGQKKAEFGWPREGAADEIQQGIGALQQMFGAGLVPVFVPPWNRIDADLVAALPDLGFAGLSTFTPRTARLAAPGLVQINTHVDPIYWKGAGGLVPPEVQIAALVQNLQDRRFDRTDNAEPMGFLTHHLVHNNDIWSFTEACLGTLLDAGAVPCNLHDLKGNLP</sequence>
<dbReference type="RefSeq" id="WP_037905828.1">
    <property type="nucleotide sequence ID" value="NZ_JEMU01000003.1"/>
</dbReference>
<dbReference type="InterPro" id="IPR049591">
    <property type="entry name" value="CE4_u4-like"/>
</dbReference>
<dbReference type="GO" id="GO:0005975">
    <property type="term" value="P:carbohydrate metabolic process"/>
    <property type="evidence" value="ECO:0007669"/>
    <property type="project" value="InterPro"/>
</dbReference>
<dbReference type="SUPFAM" id="SSF88713">
    <property type="entry name" value="Glycoside hydrolase/deacetylase"/>
    <property type="match status" value="1"/>
</dbReference>
<dbReference type="eggNOG" id="COG0726">
    <property type="taxonomic scope" value="Bacteria"/>
</dbReference>
<proteinExistence type="predicted"/>
<dbReference type="Proteomes" id="UP000027337">
    <property type="component" value="Unassembled WGS sequence"/>
</dbReference>
<keyword evidence="2" id="KW-1185">Reference proteome</keyword>
<name>A0A061STE7_9RHOB</name>
<dbReference type="InterPro" id="IPR011330">
    <property type="entry name" value="Glyco_hydro/deAcase_b/a-brl"/>
</dbReference>
<dbReference type="AlphaFoldDB" id="A0A061STE7"/>
<comment type="caution">
    <text evidence="1">The sequence shown here is derived from an EMBL/GenBank/DDBJ whole genome shotgun (WGS) entry which is preliminary data.</text>
</comment>
<organism evidence="1 2">
    <name type="scientific">Sulfitobacter mediterraneus</name>
    <dbReference type="NCBI Taxonomy" id="83219"/>
    <lineage>
        <taxon>Bacteria</taxon>
        <taxon>Pseudomonadati</taxon>
        <taxon>Pseudomonadota</taxon>
        <taxon>Alphaproteobacteria</taxon>
        <taxon>Rhodobacterales</taxon>
        <taxon>Roseobacteraceae</taxon>
        <taxon>Sulfitobacter</taxon>
    </lineage>
</organism>
<dbReference type="Gene3D" id="3.20.20.370">
    <property type="entry name" value="Glycoside hydrolase/deacetylase"/>
    <property type="match status" value="1"/>
</dbReference>
<gene>
    <name evidence="1" type="ORF">PM02_04820</name>
</gene>
<evidence type="ECO:0000313" key="2">
    <source>
        <dbReference type="Proteomes" id="UP000027337"/>
    </source>
</evidence>